<proteinExistence type="predicted"/>
<protein>
    <recommendedName>
        <fullName evidence="3">RNI-like protein</fullName>
    </recommendedName>
</protein>
<dbReference type="Proteomes" id="UP000193498">
    <property type="component" value="Unassembled WGS sequence"/>
</dbReference>
<dbReference type="AlphaFoldDB" id="A0A1Y1Z5M6"/>
<dbReference type="EMBL" id="MCFE01000023">
    <property type="protein sequence ID" value="ORY05598.1"/>
    <property type="molecule type" value="Genomic_DNA"/>
</dbReference>
<dbReference type="SUPFAM" id="SSF52047">
    <property type="entry name" value="RNI-like"/>
    <property type="match status" value="1"/>
</dbReference>
<gene>
    <name evidence="1" type="ORF">K493DRAFT_344883</name>
</gene>
<dbReference type="InParanoid" id="A0A1Y1Z5M6"/>
<dbReference type="Gene3D" id="3.80.10.10">
    <property type="entry name" value="Ribonuclease Inhibitor"/>
    <property type="match status" value="1"/>
</dbReference>
<comment type="caution">
    <text evidence="1">The sequence shown here is derived from an EMBL/GenBank/DDBJ whole genome shotgun (WGS) entry which is preliminary data.</text>
</comment>
<evidence type="ECO:0008006" key="3">
    <source>
        <dbReference type="Google" id="ProtNLM"/>
    </source>
</evidence>
<dbReference type="InterPro" id="IPR032675">
    <property type="entry name" value="LRR_dom_sf"/>
</dbReference>
<evidence type="ECO:0000313" key="1">
    <source>
        <dbReference type="EMBL" id="ORY05598.1"/>
    </source>
</evidence>
<keyword evidence="2" id="KW-1185">Reference proteome</keyword>
<name>A0A1Y1Z5M6_9FUNG</name>
<evidence type="ECO:0000313" key="2">
    <source>
        <dbReference type="Proteomes" id="UP000193498"/>
    </source>
</evidence>
<sequence>MSCVPTELLKNLCFQEKLGKTYLHKPKPLTNYLQYMRELDLVWLTTFPWNVNVELMSDSLEAFMNMELLEALAKFLWTEYGHRIHIELVSFKLVHSELINRTCHRLQTLKIAATVVDDLAVATVISHQASGVMRKLVVSSMESYCIHRTIDALDRQLFNTALSKIRYLKNITSLRLAGWKHASNEIRFENVPFDPNTCEAAVRAAGRNLLQVHLTTENQELGNTLALLARHCPNITHIDIQKMRFLPAHLLEGFGLWHQLKSVKLGNVESVETHIGDQIVNGVPDWLHIQA</sequence>
<reference evidence="1 2" key="1">
    <citation type="submission" date="2016-07" db="EMBL/GenBank/DDBJ databases">
        <title>Pervasive Adenine N6-methylation of Active Genes in Fungi.</title>
        <authorList>
            <consortium name="DOE Joint Genome Institute"/>
            <person name="Mondo S.J."/>
            <person name="Dannebaum R.O."/>
            <person name="Kuo R.C."/>
            <person name="Labutti K."/>
            <person name="Haridas S."/>
            <person name="Kuo A."/>
            <person name="Salamov A."/>
            <person name="Ahrendt S.R."/>
            <person name="Lipzen A."/>
            <person name="Sullivan W."/>
            <person name="Andreopoulos W.B."/>
            <person name="Clum A."/>
            <person name="Lindquist E."/>
            <person name="Daum C."/>
            <person name="Ramamoorthy G.K."/>
            <person name="Gryganskyi A."/>
            <person name="Culley D."/>
            <person name="Magnuson J.K."/>
            <person name="James T.Y."/>
            <person name="O'Malley M.A."/>
            <person name="Stajich J.E."/>
            <person name="Spatafora J.W."/>
            <person name="Visel A."/>
            <person name="Grigoriev I.V."/>
        </authorList>
    </citation>
    <scope>NUCLEOTIDE SEQUENCE [LARGE SCALE GENOMIC DNA]</scope>
    <source>
        <strain evidence="1 2">CBS 931.73</strain>
    </source>
</reference>
<accession>A0A1Y1Z5M6</accession>
<organism evidence="1 2">
    <name type="scientific">Basidiobolus meristosporus CBS 931.73</name>
    <dbReference type="NCBI Taxonomy" id="1314790"/>
    <lineage>
        <taxon>Eukaryota</taxon>
        <taxon>Fungi</taxon>
        <taxon>Fungi incertae sedis</taxon>
        <taxon>Zoopagomycota</taxon>
        <taxon>Entomophthoromycotina</taxon>
        <taxon>Basidiobolomycetes</taxon>
        <taxon>Basidiobolales</taxon>
        <taxon>Basidiobolaceae</taxon>
        <taxon>Basidiobolus</taxon>
    </lineage>
</organism>